<reference evidence="13" key="1">
    <citation type="submission" date="2020-04" db="EMBL/GenBank/DDBJ databases">
        <authorList>
            <person name="Chiriac C."/>
            <person name="Salcher M."/>
            <person name="Ghai R."/>
            <person name="Kavagutti S V."/>
        </authorList>
    </citation>
    <scope>NUCLEOTIDE SEQUENCE</scope>
</reference>
<dbReference type="GO" id="GO:0003796">
    <property type="term" value="F:lysozyme activity"/>
    <property type="evidence" value="ECO:0007669"/>
    <property type="project" value="UniProtKB-UniRule"/>
</dbReference>
<feature type="transmembrane region" description="Helical" evidence="12">
    <location>
        <begin position="176"/>
        <end position="195"/>
    </location>
</feature>
<dbReference type="InterPro" id="IPR002196">
    <property type="entry name" value="Glyco_hydro_24"/>
</dbReference>
<dbReference type="InterPro" id="IPR051018">
    <property type="entry name" value="Bacteriophage_GH24"/>
</dbReference>
<dbReference type="InterPro" id="IPR023346">
    <property type="entry name" value="Lysozyme-like_dom_sf"/>
</dbReference>
<keyword evidence="4 10" id="KW-0081">Bacteriolytic enzyme</keyword>
<dbReference type="GO" id="GO:0009253">
    <property type="term" value="P:peptidoglycan catabolic process"/>
    <property type="evidence" value="ECO:0007669"/>
    <property type="project" value="UniProtKB-UniRule"/>
</dbReference>
<dbReference type="Pfam" id="PF00959">
    <property type="entry name" value="Phage_lysozyme"/>
    <property type="match status" value="1"/>
</dbReference>
<dbReference type="PANTHER" id="PTHR38107">
    <property type="match status" value="1"/>
</dbReference>
<keyword evidence="12" id="KW-0472">Membrane</keyword>
<evidence type="ECO:0000256" key="9">
    <source>
        <dbReference type="ARBA" id="ARBA00023295"/>
    </source>
</evidence>
<evidence type="ECO:0000256" key="6">
    <source>
        <dbReference type="ARBA" id="ARBA00022852"/>
    </source>
</evidence>
<evidence type="ECO:0000256" key="3">
    <source>
        <dbReference type="ARBA" id="ARBA00022612"/>
    </source>
</evidence>
<sequence>MRMSDAGVDALPKKFEGCKLKAYRCPAGVLTIGYGHTSAAGAPEVKEGMLINNSQALEIFKRDLGKFEKGVEQLVKVELTQNQFDVLVDFAYNAGLGALSKSGLLRQVNARNFDAVPNELMKWTRGEGKVLPGLVKRCQARTIWWGEHQDHPEDAQDQRTTPDVVPAKTMAQSKQGTGAVAVGLLGSVGAAQQVVDQVNQAHDLFGSVKGLFLDPNFLMMLAIVGIGGAIWYWRKQNLEAHGV</sequence>
<keyword evidence="8 10" id="KW-1035">Host cytoplasm</keyword>
<comment type="catalytic activity">
    <reaction evidence="1 10 11">
        <text>Hydrolysis of (1-&gt;4)-beta-linkages between N-acetylmuramic acid and N-acetyl-D-glucosamine residues in a peptidoglycan and between N-acetyl-D-glucosamine residues in chitodextrins.</text>
        <dbReference type="EC" id="3.2.1.17"/>
    </reaction>
</comment>
<comment type="similarity">
    <text evidence="10 11">Belongs to the glycosyl hydrolase 24 family.</text>
</comment>
<dbReference type="InterPro" id="IPR023347">
    <property type="entry name" value="Lysozyme_dom_sf"/>
</dbReference>
<feature type="transmembrane region" description="Helical" evidence="12">
    <location>
        <begin position="215"/>
        <end position="233"/>
    </location>
</feature>
<keyword evidence="12" id="KW-0812">Transmembrane</keyword>
<dbReference type="GO" id="GO:0042742">
    <property type="term" value="P:defense response to bacterium"/>
    <property type="evidence" value="ECO:0007669"/>
    <property type="project" value="UniProtKB-KW"/>
</dbReference>
<feature type="active site" description="Proton donor/acceptor" evidence="10">
    <location>
        <position position="25"/>
    </location>
</feature>
<dbReference type="HAMAP" id="MF_04110">
    <property type="entry name" value="ENDOLYSIN_T4"/>
    <property type="match status" value="1"/>
</dbReference>
<evidence type="ECO:0000256" key="12">
    <source>
        <dbReference type="SAM" id="Phobius"/>
    </source>
</evidence>
<dbReference type="SUPFAM" id="SSF53955">
    <property type="entry name" value="Lysozyme-like"/>
    <property type="match status" value="1"/>
</dbReference>
<evidence type="ECO:0000256" key="4">
    <source>
        <dbReference type="ARBA" id="ARBA00022638"/>
    </source>
</evidence>
<dbReference type="InterPro" id="IPR034690">
    <property type="entry name" value="Endolysin_T4_type"/>
</dbReference>
<evidence type="ECO:0000256" key="2">
    <source>
        <dbReference type="ARBA" id="ARBA00022529"/>
    </source>
</evidence>
<dbReference type="GO" id="GO:0016998">
    <property type="term" value="P:cell wall macromolecule catabolic process"/>
    <property type="evidence" value="ECO:0007669"/>
    <property type="project" value="InterPro"/>
</dbReference>
<keyword evidence="12" id="KW-1133">Transmembrane helix</keyword>
<dbReference type="GO" id="GO:0030430">
    <property type="term" value="C:host cell cytoplasm"/>
    <property type="evidence" value="ECO:0007669"/>
    <property type="project" value="UniProtKB-SubCell"/>
</dbReference>
<comment type="subcellular location">
    <subcellularLocation>
        <location evidence="10">Host cytoplasm</location>
    </subcellularLocation>
    <text evidence="10">The endolysin is cytoplasmic, but can reach the periplasmic space with the help of the holins which disrupt the host cell membrane.</text>
</comment>
<feature type="active site" description="Proton donor/acceptor" evidence="10">
    <location>
        <position position="16"/>
    </location>
</feature>
<evidence type="ECO:0000256" key="10">
    <source>
        <dbReference type="HAMAP-Rule" id="MF_04110"/>
    </source>
</evidence>
<evidence type="ECO:0000256" key="8">
    <source>
        <dbReference type="ARBA" id="ARBA00023200"/>
    </source>
</evidence>
<dbReference type="GO" id="GO:0044659">
    <property type="term" value="P:viral release from host cell by cytolysis"/>
    <property type="evidence" value="ECO:0007669"/>
    <property type="project" value="UniProtKB-UniRule"/>
</dbReference>
<gene>
    <name evidence="13" type="ORF">UFOVP55_8</name>
</gene>
<keyword evidence="9 10" id="KW-0326">Glycosidase</keyword>
<dbReference type="CDD" id="cd00737">
    <property type="entry name" value="lyz_endolysin_autolysin"/>
    <property type="match status" value="1"/>
</dbReference>
<evidence type="ECO:0000313" key="13">
    <source>
        <dbReference type="EMBL" id="CAB4124534.1"/>
    </source>
</evidence>
<dbReference type="EMBL" id="LR796185">
    <property type="protein sequence ID" value="CAB4124534.1"/>
    <property type="molecule type" value="Genomic_DNA"/>
</dbReference>
<protein>
    <recommendedName>
        <fullName evidence="10">Endolysin</fullName>
        <ecNumber evidence="10">3.2.1.17</ecNumber>
    </recommendedName>
    <alternativeName>
        <fullName evidence="10">Lysis protein</fullName>
    </alternativeName>
    <alternativeName>
        <fullName evidence="10">Lysozyme</fullName>
    </alternativeName>
    <alternativeName>
        <fullName evidence="10">Muramidase</fullName>
    </alternativeName>
</protein>
<proteinExistence type="inferred from homology"/>
<dbReference type="InterPro" id="IPR033907">
    <property type="entry name" value="Endolysin_autolysin"/>
</dbReference>
<keyword evidence="6 10" id="KW-0204">Cytolysis</keyword>
<dbReference type="EC" id="3.2.1.17" evidence="10"/>
<accession>A0A6J5KQ60</accession>
<organism evidence="13">
    <name type="scientific">uncultured Caudovirales phage</name>
    <dbReference type="NCBI Taxonomy" id="2100421"/>
    <lineage>
        <taxon>Viruses</taxon>
        <taxon>Duplodnaviria</taxon>
        <taxon>Heunggongvirae</taxon>
        <taxon>Uroviricota</taxon>
        <taxon>Caudoviricetes</taxon>
        <taxon>Peduoviridae</taxon>
        <taxon>Maltschvirus</taxon>
        <taxon>Maltschvirus maltsch</taxon>
    </lineage>
</organism>
<evidence type="ECO:0000256" key="1">
    <source>
        <dbReference type="ARBA" id="ARBA00000632"/>
    </source>
</evidence>
<name>A0A6J5KQ60_9CAUD</name>
<evidence type="ECO:0000256" key="7">
    <source>
        <dbReference type="ARBA" id="ARBA00023142"/>
    </source>
</evidence>
<dbReference type="Gene3D" id="1.10.530.40">
    <property type="match status" value="1"/>
</dbReference>
<keyword evidence="5 10" id="KW-0378">Hydrolase</keyword>
<evidence type="ECO:0000256" key="11">
    <source>
        <dbReference type="RuleBase" id="RU003788"/>
    </source>
</evidence>
<evidence type="ECO:0000256" key="5">
    <source>
        <dbReference type="ARBA" id="ARBA00022801"/>
    </source>
</evidence>
<dbReference type="PANTHER" id="PTHR38107:SF3">
    <property type="entry name" value="LYSOZYME RRRD-RELATED"/>
    <property type="match status" value="1"/>
</dbReference>
<keyword evidence="2 10" id="KW-0929">Antimicrobial</keyword>
<keyword evidence="7 10" id="KW-0578">Host cell lysis by virus</keyword>
<keyword evidence="3 10" id="KW-1188">Viral release from host cell</keyword>
<comment type="function">
    <text evidence="10">Endolysin with lysozyme activity that degrades host peptidoglycans and participates with the holin and spanin proteins in the sequential events which lead to the programmed host cell lysis releasing the mature viral particles. Once the holin has permeabilized the host cell membrane, the endolysin can reach the periplasm and break down the peptidoglycan layer.</text>
</comment>